<dbReference type="InterPro" id="IPR015422">
    <property type="entry name" value="PyrdxlP-dep_Trfase_small"/>
</dbReference>
<dbReference type="PANTHER" id="PTHR11601">
    <property type="entry name" value="CYSTEINE DESULFURYLASE FAMILY MEMBER"/>
    <property type="match status" value="1"/>
</dbReference>
<feature type="domain" description="Aminotransferase class V" evidence="8">
    <location>
        <begin position="4"/>
        <end position="366"/>
    </location>
</feature>
<dbReference type="PIRSF" id="PIRSF005572">
    <property type="entry name" value="NifS"/>
    <property type="match status" value="1"/>
</dbReference>
<evidence type="ECO:0000256" key="5">
    <source>
        <dbReference type="ARBA" id="ARBA00023004"/>
    </source>
</evidence>
<dbReference type="InterPro" id="IPR016454">
    <property type="entry name" value="Cysteine_dSase"/>
</dbReference>
<dbReference type="PROSITE" id="PS00595">
    <property type="entry name" value="AA_TRANSFER_CLASS_5"/>
    <property type="match status" value="1"/>
</dbReference>
<dbReference type="InterPro" id="IPR020578">
    <property type="entry name" value="Aminotrans_V_PyrdxlP_BS"/>
</dbReference>
<evidence type="ECO:0000256" key="7">
    <source>
        <dbReference type="RuleBase" id="RU004504"/>
    </source>
</evidence>
<dbReference type="InterPro" id="IPR000192">
    <property type="entry name" value="Aminotrans_V_dom"/>
</dbReference>
<dbReference type="NCBIfam" id="NF002806">
    <property type="entry name" value="PRK02948.1"/>
    <property type="match status" value="1"/>
</dbReference>
<dbReference type="Pfam" id="PF00266">
    <property type="entry name" value="Aminotran_5"/>
    <property type="match status" value="1"/>
</dbReference>
<evidence type="ECO:0000313" key="10">
    <source>
        <dbReference type="Proteomes" id="UP000095621"/>
    </source>
</evidence>
<organism evidence="9 10">
    <name type="scientific">Lachnospira eligens</name>
    <dbReference type="NCBI Taxonomy" id="39485"/>
    <lineage>
        <taxon>Bacteria</taxon>
        <taxon>Bacillati</taxon>
        <taxon>Bacillota</taxon>
        <taxon>Clostridia</taxon>
        <taxon>Lachnospirales</taxon>
        <taxon>Lachnospiraceae</taxon>
        <taxon>Lachnospira</taxon>
    </lineage>
</organism>
<dbReference type="GO" id="GO:0051536">
    <property type="term" value="F:iron-sulfur cluster binding"/>
    <property type="evidence" value="ECO:0007669"/>
    <property type="project" value="UniProtKB-KW"/>
</dbReference>
<evidence type="ECO:0000259" key="8">
    <source>
        <dbReference type="Pfam" id="PF00266"/>
    </source>
</evidence>
<accession>A0A174YMT0</accession>
<sequence length="385" mass="42627">MEAYLDNSATTKCAAEVVETAVKVMSEDYGNPSSKHMKGVDAEKYIREAKEVIAKTLKCQDKEILFTSGGTESNNMAIIGTAMANKRKGMHCIVSSVEHSSVKEPFNFLEKEGFRITYLPVDKDGIVDIEALKDALDDETILVSVMYVNNEIGAVEPIEEIGHIIKDYNPDIVYHVDAIQAYGKYKIYPKKLGIDLLSVSGHKIHGPKGSGFLFINDKTRIKPIIYGGGQQKGMRSGTENVPAIAGLATAVKLIYNNEFESKIAHLYELKDYFIDELEKLPDVQVNSKKGTDSAPQIVSASFKGVRAEVLLHSLEDKGIYVSSGSACSSNKPGLSNTLVAIGLDKELLDSTLRFSFCYETTKEELEYTIETLKQLLPMLRKYTRR</sequence>
<evidence type="ECO:0000256" key="2">
    <source>
        <dbReference type="ARBA" id="ARBA00006490"/>
    </source>
</evidence>
<comment type="cofactor">
    <cofactor evidence="1 7">
        <name>pyridoxal 5'-phosphate</name>
        <dbReference type="ChEBI" id="CHEBI:597326"/>
    </cofactor>
</comment>
<dbReference type="AlphaFoldDB" id="A0A174YMT0"/>
<evidence type="ECO:0000313" key="9">
    <source>
        <dbReference type="EMBL" id="CUQ76433.1"/>
    </source>
</evidence>
<dbReference type="OrthoDB" id="9808002at2"/>
<dbReference type="FunFam" id="3.40.640.10:FF:000084">
    <property type="entry name" value="IscS-like cysteine desulfurase"/>
    <property type="match status" value="1"/>
</dbReference>
<dbReference type="GO" id="GO:0031071">
    <property type="term" value="F:cysteine desulfurase activity"/>
    <property type="evidence" value="ECO:0007669"/>
    <property type="project" value="UniProtKB-EC"/>
</dbReference>
<keyword evidence="5" id="KW-0408">Iron</keyword>
<dbReference type="EC" id="2.8.1.7" evidence="9"/>
<dbReference type="InterPro" id="IPR015424">
    <property type="entry name" value="PyrdxlP-dep_Trfase"/>
</dbReference>
<dbReference type="GO" id="GO:0046872">
    <property type="term" value="F:metal ion binding"/>
    <property type="evidence" value="ECO:0007669"/>
    <property type="project" value="UniProtKB-KW"/>
</dbReference>
<dbReference type="Gene3D" id="1.10.260.50">
    <property type="match status" value="1"/>
</dbReference>
<protein>
    <submittedName>
        <fullName evidence="9">Cysteine desulfurase</fullName>
        <ecNumber evidence="9">2.8.1.7</ecNumber>
    </submittedName>
</protein>
<name>A0A174YMT0_9FIRM</name>
<keyword evidence="3" id="KW-0479">Metal-binding</keyword>
<dbReference type="Proteomes" id="UP000095621">
    <property type="component" value="Unassembled WGS sequence"/>
</dbReference>
<dbReference type="Gene3D" id="3.40.640.10">
    <property type="entry name" value="Type I PLP-dependent aspartate aminotransferase-like (Major domain)"/>
    <property type="match status" value="1"/>
</dbReference>
<dbReference type="InterPro" id="IPR015421">
    <property type="entry name" value="PyrdxlP-dep_Trfase_major"/>
</dbReference>
<dbReference type="SUPFAM" id="SSF53383">
    <property type="entry name" value="PLP-dependent transferases"/>
    <property type="match status" value="1"/>
</dbReference>
<dbReference type="RefSeq" id="WP_055215121.1">
    <property type="nucleotide sequence ID" value="NZ_CZBU01000002.1"/>
</dbReference>
<keyword evidence="9" id="KW-0808">Transferase</keyword>
<evidence type="ECO:0000256" key="3">
    <source>
        <dbReference type="ARBA" id="ARBA00022723"/>
    </source>
</evidence>
<dbReference type="PANTHER" id="PTHR11601:SF50">
    <property type="entry name" value="CYSTEINE DESULFURASE ISCS 2-RELATED"/>
    <property type="match status" value="1"/>
</dbReference>
<proteinExistence type="inferred from homology"/>
<dbReference type="EMBL" id="CZBU01000002">
    <property type="protein sequence ID" value="CUQ76433.1"/>
    <property type="molecule type" value="Genomic_DNA"/>
</dbReference>
<evidence type="ECO:0000256" key="4">
    <source>
        <dbReference type="ARBA" id="ARBA00022898"/>
    </source>
</evidence>
<evidence type="ECO:0000256" key="1">
    <source>
        <dbReference type="ARBA" id="ARBA00001933"/>
    </source>
</evidence>
<gene>
    <name evidence="9" type="primary">iscS_1</name>
    <name evidence="9" type="ORF">ERS852490_01051</name>
</gene>
<keyword evidence="6" id="KW-0411">Iron-sulfur</keyword>
<evidence type="ECO:0000256" key="6">
    <source>
        <dbReference type="ARBA" id="ARBA00023014"/>
    </source>
</evidence>
<reference evidence="9 10" key="1">
    <citation type="submission" date="2015-09" db="EMBL/GenBank/DDBJ databases">
        <authorList>
            <consortium name="Pathogen Informatics"/>
        </authorList>
    </citation>
    <scope>NUCLEOTIDE SEQUENCE [LARGE SCALE GENOMIC DNA]</scope>
    <source>
        <strain evidence="9 10">2789STDY5834875</strain>
    </source>
</reference>
<comment type="similarity">
    <text evidence="2">Belongs to the class-V pyridoxal-phosphate-dependent aminotransferase family. NifS/IscS subfamily.</text>
</comment>
<keyword evidence="4" id="KW-0663">Pyridoxal phosphate</keyword>
<dbReference type="Gene3D" id="3.90.1150.10">
    <property type="entry name" value="Aspartate Aminotransferase, domain 1"/>
    <property type="match status" value="1"/>
</dbReference>